<dbReference type="EMBL" id="BOLY01000004">
    <property type="protein sequence ID" value="GIZ44315.1"/>
    <property type="molecule type" value="Genomic_DNA"/>
</dbReference>
<name>A0A9P3CPL5_9PEZI</name>
<dbReference type="AlphaFoldDB" id="A0A9P3CPL5"/>
<gene>
    <name evidence="2" type="ORF">CKM354_000751700</name>
</gene>
<dbReference type="GeneID" id="68293092"/>
<proteinExistence type="predicted"/>
<evidence type="ECO:0000313" key="3">
    <source>
        <dbReference type="Proteomes" id="UP000825890"/>
    </source>
</evidence>
<sequence>METTNKMTYNEALCFTASSFLSRHRSNIKLTHKHKSRPLTKYPLAQVLEYDANTPTLTQEQGLVSPQRQGIMAVTSPSKTLLVLLSLLLLPLQTKAVNTGVDLCFYPKSHLDPCSPLQLSYCCNDVTPNFCCTNTRGPRWCGTMEARNLQNNHQMVNFFKADQCVRGNFDSCSMADTHDSRCCSKNWWQYPRTELGAEMQECSIRLETAREDGTVPEHFDYGDTSESEPSSSRPGSSGGPAGPPGSPAPGAPRPYVNGYPPVNGAPYVNGGRYGAQNGGVAVGSGSTKNNGAANMKGQAKRGEEMQCGTPTLLRYRDGDGKEQQIRFQEDNFDHLIDLIEAKDWKALAKYHNGRPRL</sequence>
<organism evidence="2 3">
    <name type="scientific">Cercospora kikuchii</name>
    <dbReference type="NCBI Taxonomy" id="84275"/>
    <lineage>
        <taxon>Eukaryota</taxon>
        <taxon>Fungi</taxon>
        <taxon>Dikarya</taxon>
        <taxon>Ascomycota</taxon>
        <taxon>Pezizomycotina</taxon>
        <taxon>Dothideomycetes</taxon>
        <taxon>Dothideomycetidae</taxon>
        <taxon>Mycosphaerellales</taxon>
        <taxon>Mycosphaerellaceae</taxon>
        <taxon>Cercospora</taxon>
    </lineage>
</organism>
<keyword evidence="3" id="KW-1185">Reference proteome</keyword>
<feature type="compositionally biased region" description="Pro residues" evidence="1">
    <location>
        <begin position="241"/>
        <end position="252"/>
    </location>
</feature>
<feature type="region of interest" description="Disordered" evidence="1">
    <location>
        <begin position="213"/>
        <end position="257"/>
    </location>
</feature>
<protein>
    <submittedName>
        <fullName evidence="2">Uncharacterized protein</fullName>
    </submittedName>
</protein>
<accession>A0A9P3CPL5</accession>
<evidence type="ECO:0000313" key="2">
    <source>
        <dbReference type="EMBL" id="GIZ44315.1"/>
    </source>
</evidence>
<comment type="caution">
    <text evidence="2">The sequence shown here is derived from an EMBL/GenBank/DDBJ whole genome shotgun (WGS) entry which is preliminary data.</text>
</comment>
<dbReference type="RefSeq" id="XP_044658802.1">
    <property type="nucleotide sequence ID" value="XM_044802867.1"/>
</dbReference>
<reference evidence="2 3" key="1">
    <citation type="submission" date="2021-01" db="EMBL/GenBank/DDBJ databases">
        <title>Cercospora kikuchii MAFF 305040 whole genome shotgun sequence.</title>
        <authorList>
            <person name="Kashiwa T."/>
            <person name="Suzuki T."/>
        </authorList>
    </citation>
    <scope>NUCLEOTIDE SEQUENCE [LARGE SCALE GENOMIC DNA]</scope>
    <source>
        <strain evidence="2 3">MAFF 305040</strain>
    </source>
</reference>
<evidence type="ECO:0000256" key="1">
    <source>
        <dbReference type="SAM" id="MobiDB-lite"/>
    </source>
</evidence>
<dbReference type="OrthoDB" id="10326000at2759"/>
<dbReference type="Proteomes" id="UP000825890">
    <property type="component" value="Unassembled WGS sequence"/>
</dbReference>